<name>A0A3D8P9W2_9RHOB</name>
<dbReference type="EMBL" id="QFCQ01000132">
    <property type="protein sequence ID" value="RDW12051.1"/>
    <property type="molecule type" value="Genomic_DNA"/>
</dbReference>
<dbReference type="InterPro" id="IPR028992">
    <property type="entry name" value="Hedgehog/Intein_dom"/>
</dbReference>
<accession>A0A3D8P9W2</accession>
<sequence>MQLGRQARAAKSTSDLVVSPQHRILLRSRAALRMFGTNEILAAAKQLLQIDGVDLATDLAEVEYVHILFDRHEVVWANGTATESLYLGPQALGALPAKAVEEILAIFPELTERTHVPEGARMLVSGRKARKLANRHAKNGRPLVLA</sequence>
<gene>
    <name evidence="2" type="ORF">DIE28_15810</name>
</gene>
<dbReference type="Pfam" id="PF13403">
    <property type="entry name" value="Hint_2"/>
    <property type="match status" value="1"/>
</dbReference>
<protein>
    <recommendedName>
        <fullName evidence="1">Hedgehog/Intein (Hint) domain-containing protein</fullName>
    </recommendedName>
</protein>
<dbReference type="Proteomes" id="UP000256679">
    <property type="component" value="Unassembled WGS sequence"/>
</dbReference>
<feature type="domain" description="Hedgehog/Intein (Hint)" evidence="1">
    <location>
        <begin position="12"/>
        <end position="88"/>
    </location>
</feature>
<evidence type="ECO:0000313" key="2">
    <source>
        <dbReference type="EMBL" id="RDW12051.1"/>
    </source>
</evidence>
<reference evidence="2 3" key="1">
    <citation type="submission" date="2018-05" db="EMBL/GenBank/DDBJ databases">
        <title>Whole genome sequencing of Paracoccus thiocyanatus SST.</title>
        <authorList>
            <person name="Ghosh W."/>
            <person name="Rameez M.J."/>
            <person name="Roy C."/>
        </authorList>
    </citation>
    <scope>NUCLEOTIDE SEQUENCE [LARGE SCALE GENOMIC DNA]</scope>
    <source>
        <strain evidence="2 3">SST</strain>
    </source>
</reference>
<evidence type="ECO:0000259" key="1">
    <source>
        <dbReference type="Pfam" id="PF13403"/>
    </source>
</evidence>
<comment type="caution">
    <text evidence="2">The sequence shown here is derived from an EMBL/GenBank/DDBJ whole genome shotgun (WGS) entry which is preliminary data.</text>
</comment>
<keyword evidence="3" id="KW-1185">Reference proteome</keyword>
<evidence type="ECO:0000313" key="3">
    <source>
        <dbReference type="Proteomes" id="UP000256679"/>
    </source>
</evidence>
<organism evidence="2 3">
    <name type="scientific">Paracoccus thiocyanatus</name>
    <dbReference type="NCBI Taxonomy" id="34006"/>
    <lineage>
        <taxon>Bacteria</taxon>
        <taxon>Pseudomonadati</taxon>
        <taxon>Pseudomonadota</taxon>
        <taxon>Alphaproteobacteria</taxon>
        <taxon>Rhodobacterales</taxon>
        <taxon>Paracoccaceae</taxon>
        <taxon>Paracoccus</taxon>
    </lineage>
</organism>
<dbReference type="RefSeq" id="WP_115756990.1">
    <property type="nucleotide sequence ID" value="NZ_QFCQ01000132.1"/>
</dbReference>
<dbReference type="AlphaFoldDB" id="A0A3D8P9W2"/>
<proteinExistence type="predicted"/>